<sequence length="431" mass="48464">MASDPSRPKYDSLPGIDTAPDVYETPDLVEDVSTIQASTVVSESDDNGFDPEGSAVSHQRLQTDQARNRFQPSRVDANGVDFSDNIAQRQAYRTYTRQRRRGEILGDGSDEEEEESFSRKLRRVKRELQELESEYEERKKSGDKTKIEERDAKEVMDLISEKVDEIYASRRGDFRAAEPLLDRTIQKFNDYEPFTPSSKIKAALANQPPLPGTQIQKSQLEHVLSQAADFDQRITQMENSLGLNGNTIPEMSGDSTFPVFATLQRLEQTLGAIGDASTNNLGSASQQIKKLIEEAEDLKEARLEASRSEHSSDDSKVAATTDQEAKINALYGTLPSIDKLSPMLPLVLERLRTLRLVHTSAWQAEEVLTELESRQSKQEEEIKNWEKQLELVEEDVKMHEKAMQGNVKVVSDDIKMLEDKIAKLLSSGQDG</sequence>
<feature type="coiled-coil region" evidence="3">
    <location>
        <begin position="361"/>
        <end position="402"/>
    </location>
</feature>
<evidence type="ECO:0000256" key="4">
    <source>
        <dbReference type="SAM" id="MobiDB-lite"/>
    </source>
</evidence>
<feature type="region of interest" description="Disordered" evidence="4">
    <location>
        <begin position="40"/>
        <end position="123"/>
    </location>
</feature>
<accession>A0A163JD70</accession>
<dbReference type="GO" id="GO:0007017">
    <property type="term" value="P:microtubule-based process"/>
    <property type="evidence" value="ECO:0007669"/>
    <property type="project" value="InterPro"/>
</dbReference>
<evidence type="ECO:0000313" key="6">
    <source>
        <dbReference type="Proteomes" id="UP000076837"/>
    </source>
</evidence>
<comment type="caution">
    <text evidence="5">The sequence shown here is derived from an EMBL/GenBank/DDBJ whole genome shotgun (WGS) entry which is preliminary data.</text>
</comment>
<feature type="region of interest" description="Disordered" evidence="4">
    <location>
        <begin position="301"/>
        <end position="320"/>
    </location>
</feature>
<proteinExistence type="predicted"/>
<dbReference type="PANTHER" id="PTHR15346">
    <property type="entry name" value="DYNACTIN SUBUNIT"/>
    <property type="match status" value="1"/>
</dbReference>
<keyword evidence="3" id="KW-0175">Coiled coil</keyword>
<organism evidence="5 6">
    <name type="scientific">Didymella rabiei</name>
    <name type="common">Chickpea ascochyta blight fungus</name>
    <name type="synonym">Mycosphaerella rabiei</name>
    <dbReference type="NCBI Taxonomy" id="5454"/>
    <lineage>
        <taxon>Eukaryota</taxon>
        <taxon>Fungi</taxon>
        <taxon>Dikarya</taxon>
        <taxon>Ascomycota</taxon>
        <taxon>Pezizomycotina</taxon>
        <taxon>Dothideomycetes</taxon>
        <taxon>Pleosporomycetidae</taxon>
        <taxon>Pleosporales</taxon>
        <taxon>Pleosporineae</taxon>
        <taxon>Didymellaceae</taxon>
        <taxon>Ascochyta</taxon>
    </lineage>
</organism>
<name>A0A163JD70_DIDRA</name>
<evidence type="ECO:0000256" key="1">
    <source>
        <dbReference type="ARBA" id="ARBA00004496"/>
    </source>
</evidence>
<evidence type="ECO:0000256" key="3">
    <source>
        <dbReference type="SAM" id="Coils"/>
    </source>
</evidence>
<protein>
    <submittedName>
        <fullName evidence="5">GTPase</fullName>
    </submittedName>
</protein>
<feature type="compositionally biased region" description="Polar residues" evidence="4">
    <location>
        <begin position="56"/>
        <end position="71"/>
    </location>
</feature>
<evidence type="ECO:0000256" key="2">
    <source>
        <dbReference type="ARBA" id="ARBA00022490"/>
    </source>
</evidence>
<dbReference type="Proteomes" id="UP000076837">
    <property type="component" value="Unassembled WGS sequence"/>
</dbReference>
<dbReference type="EMBL" id="JYNV01000110">
    <property type="protein sequence ID" value="KZM26288.1"/>
    <property type="molecule type" value="Genomic_DNA"/>
</dbReference>
<feature type="compositionally biased region" description="Basic and acidic residues" evidence="4">
    <location>
        <begin position="301"/>
        <end position="316"/>
    </location>
</feature>
<evidence type="ECO:0000313" key="5">
    <source>
        <dbReference type="EMBL" id="KZM26288.1"/>
    </source>
</evidence>
<dbReference type="STRING" id="5454.A0A163JD70"/>
<dbReference type="InterPro" id="IPR028133">
    <property type="entry name" value="Dynamitin"/>
</dbReference>
<dbReference type="GO" id="GO:0005869">
    <property type="term" value="C:dynactin complex"/>
    <property type="evidence" value="ECO:0007669"/>
    <property type="project" value="InterPro"/>
</dbReference>
<keyword evidence="2" id="KW-0963">Cytoplasm</keyword>
<comment type="subcellular location">
    <subcellularLocation>
        <location evidence="1">Cytoplasm</location>
    </subcellularLocation>
</comment>
<keyword evidence="6" id="KW-1185">Reference proteome</keyword>
<gene>
    <name evidence="5" type="ORF">ST47_g2596</name>
</gene>
<dbReference type="Pfam" id="PF04912">
    <property type="entry name" value="Dynamitin"/>
    <property type="match status" value="1"/>
</dbReference>
<feature type="region of interest" description="Disordered" evidence="4">
    <location>
        <begin position="1"/>
        <end position="22"/>
    </location>
</feature>
<dbReference type="OrthoDB" id="4977at2759"/>
<dbReference type="GO" id="GO:0005737">
    <property type="term" value="C:cytoplasm"/>
    <property type="evidence" value="ECO:0007669"/>
    <property type="project" value="UniProtKB-SubCell"/>
</dbReference>
<feature type="compositionally biased region" description="Basic and acidic residues" evidence="4">
    <location>
        <begin position="1"/>
        <end position="10"/>
    </location>
</feature>
<dbReference type="AlphaFoldDB" id="A0A163JD70"/>
<reference evidence="5 6" key="1">
    <citation type="journal article" date="2016" name="Sci. Rep.">
        <title>Draft genome sequencing and secretome analysis of fungal phytopathogen Ascochyta rabiei provides insight into the necrotrophic effector repertoire.</title>
        <authorList>
            <person name="Verma S."/>
            <person name="Gazara R.K."/>
            <person name="Nizam S."/>
            <person name="Parween S."/>
            <person name="Chattopadhyay D."/>
            <person name="Verma P.K."/>
        </authorList>
    </citation>
    <scope>NUCLEOTIDE SEQUENCE [LARGE SCALE GENOMIC DNA]</scope>
    <source>
        <strain evidence="5 6">ArDII</strain>
    </source>
</reference>